<feature type="region of interest" description="Disordered" evidence="1">
    <location>
        <begin position="1"/>
        <end position="49"/>
    </location>
</feature>
<accession>A0ABD5EE70</accession>
<dbReference type="RefSeq" id="WP_007824872.1">
    <property type="nucleotide sequence ID" value="NZ_JAVRER010000109.1"/>
</dbReference>
<feature type="compositionally biased region" description="Basic and acidic residues" evidence="1">
    <location>
        <begin position="9"/>
        <end position="23"/>
    </location>
</feature>
<name>A0ABD5EE70_9ACTN</name>
<proteinExistence type="predicted"/>
<evidence type="ECO:0000313" key="3">
    <source>
        <dbReference type="Proteomes" id="UP001183607"/>
    </source>
</evidence>
<evidence type="ECO:0008006" key="4">
    <source>
        <dbReference type="Google" id="ProtNLM"/>
    </source>
</evidence>
<evidence type="ECO:0000256" key="1">
    <source>
        <dbReference type="SAM" id="MobiDB-lite"/>
    </source>
</evidence>
<comment type="caution">
    <text evidence="2">The sequence shown here is derived from an EMBL/GenBank/DDBJ whole genome shotgun (WGS) entry which is preliminary data.</text>
</comment>
<dbReference type="AlphaFoldDB" id="A0ABD5EE70"/>
<protein>
    <recommendedName>
        <fullName evidence="4">DUF3040 domain-containing protein</fullName>
    </recommendedName>
</protein>
<dbReference type="Proteomes" id="UP001183607">
    <property type="component" value="Unassembled WGS sequence"/>
</dbReference>
<gene>
    <name evidence="2" type="ORF">RM574_30125</name>
</gene>
<evidence type="ECO:0000313" key="2">
    <source>
        <dbReference type="EMBL" id="MDT0419736.1"/>
    </source>
</evidence>
<organism evidence="2 3">
    <name type="scientific">Streptomyces evansiae</name>
    <dbReference type="NCBI Taxonomy" id="3075535"/>
    <lineage>
        <taxon>Bacteria</taxon>
        <taxon>Bacillati</taxon>
        <taxon>Actinomycetota</taxon>
        <taxon>Actinomycetes</taxon>
        <taxon>Kitasatosporales</taxon>
        <taxon>Streptomycetaceae</taxon>
        <taxon>Streptomyces</taxon>
    </lineage>
</organism>
<dbReference type="EMBL" id="JAVRER010000109">
    <property type="protein sequence ID" value="MDT0419736.1"/>
    <property type="molecule type" value="Genomic_DNA"/>
</dbReference>
<sequence length="89" mass="10678">MTDGMTEAAVRDGEEPRRERDTLGGEAGLPEPRAEEAPVPPPDRERRRRRAEFLRDLKEARELRERVQPRRARAARMRRQQLRMRSFRW</sequence>
<reference evidence="3" key="1">
    <citation type="submission" date="2023-07" db="EMBL/GenBank/DDBJ databases">
        <title>30 novel species of actinomycetes from the DSMZ collection.</title>
        <authorList>
            <person name="Nouioui I."/>
        </authorList>
    </citation>
    <scope>NUCLEOTIDE SEQUENCE [LARGE SCALE GENOMIC DNA]</scope>
    <source>
        <strain evidence="3">DSM 41982</strain>
    </source>
</reference>